<organism evidence="1">
    <name type="scientific">Anguilla anguilla</name>
    <name type="common">European freshwater eel</name>
    <name type="synonym">Muraena anguilla</name>
    <dbReference type="NCBI Taxonomy" id="7936"/>
    <lineage>
        <taxon>Eukaryota</taxon>
        <taxon>Metazoa</taxon>
        <taxon>Chordata</taxon>
        <taxon>Craniata</taxon>
        <taxon>Vertebrata</taxon>
        <taxon>Euteleostomi</taxon>
        <taxon>Actinopterygii</taxon>
        <taxon>Neopterygii</taxon>
        <taxon>Teleostei</taxon>
        <taxon>Anguilliformes</taxon>
        <taxon>Anguillidae</taxon>
        <taxon>Anguilla</taxon>
    </lineage>
</organism>
<sequence>MRKGLILQIIYRKNLHADKLPMIFPERNSLWSSSATRFLA</sequence>
<reference evidence="1" key="1">
    <citation type="submission" date="2014-11" db="EMBL/GenBank/DDBJ databases">
        <authorList>
            <person name="Amaro Gonzalez C."/>
        </authorList>
    </citation>
    <scope>NUCLEOTIDE SEQUENCE</scope>
</reference>
<protein>
    <submittedName>
        <fullName evidence="1">Uncharacterized protein</fullName>
    </submittedName>
</protein>
<name>A0A0E9S7S1_ANGAN</name>
<evidence type="ECO:0000313" key="1">
    <source>
        <dbReference type="EMBL" id="JAH37479.1"/>
    </source>
</evidence>
<accession>A0A0E9S7S1</accession>
<proteinExistence type="predicted"/>
<reference evidence="1" key="2">
    <citation type="journal article" date="2015" name="Fish Shellfish Immunol.">
        <title>Early steps in the European eel (Anguilla anguilla)-Vibrio vulnificus interaction in the gills: Role of the RtxA13 toxin.</title>
        <authorList>
            <person name="Callol A."/>
            <person name="Pajuelo D."/>
            <person name="Ebbesson L."/>
            <person name="Teles M."/>
            <person name="MacKenzie S."/>
            <person name="Amaro C."/>
        </authorList>
    </citation>
    <scope>NUCLEOTIDE SEQUENCE</scope>
</reference>
<dbReference type="AlphaFoldDB" id="A0A0E9S7S1"/>
<dbReference type="EMBL" id="GBXM01071098">
    <property type="protein sequence ID" value="JAH37479.1"/>
    <property type="molecule type" value="Transcribed_RNA"/>
</dbReference>